<evidence type="ECO:0000313" key="2">
    <source>
        <dbReference type="EMBL" id="MBC2604139.1"/>
    </source>
</evidence>
<gene>
    <name evidence="2" type="ORF">H5P30_20335</name>
</gene>
<comment type="caution">
    <text evidence="2">The sequence shown here is derived from an EMBL/GenBank/DDBJ whole genome shotgun (WGS) entry which is preliminary data.</text>
</comment>
<dbReference type="EMBL" id="JACHVA010000139">
    <property type="protein sequence ID" value="MBC2604139.1"/>
    <property type="molecule type" value="Genomic_DNA"/>
</dbReference>
<evidence type="ECO:0000313" key="3">
    <source>
        <dbReference type="Proteomes" id="UP000525652"/>
    </source>
</evidence>
<dbReference type="Proteomes" id="UP000525652">
    <property type="component" value="Unassembled WGS sequence"/>
</dbReference>
<proteinExistence type="predicted"/>
<protein>
    <submittedName>
        <fullName evidence="2">Uncharacterized protein</fullName>
    </submittedName>
</protein>
<organism evidence="2 3">
    <name type="scientific">Puniceicoccus vermicola</name>
    <dbReference type="NCBI Taxonomy" id="388746"/>
    <lineage>
        <taxon>Bacteria</taxon>
        <taxon>Pseudomonadati</taxon>
        <taxon>Verrucomicrobiota</taxon>
        <taxon>Opitutia</taxon>
        <taxon>Puniceicoccales</taxon>
        <taxon>Puniceicoccaceae</taxon>
        <taxon>Puniceicoccus</taxon>
    </lineage>
</organism>
<accession>A0A7X1B1Z2</accession>
<dbReference type="AlphaFoldDB" id="A0A7X1B1Z2"/>
<name>A0A7X1B1Z2_9BACT</name>
<evidence type="ECO:0000256" key="1">
    <source>
        <dbReference type="SAM" id="MobiDB-lite"/>
    </source>
</evidence>
<feature type="region of interest" description="Disordered" evidence="1">
    <location>
        <begin position="135"/>
        <end position="155"/>
    </location>
</feature>
<sequence length="178" mass="19474">MLELKDEDKKTSLEDLLRVKRAEKPDDAFWQKFDRDLEKRIVKSVVHRESPVQSVLQWVYHHGKSITAISCVSVGAYFLFSDADVAPVKETYVADVRPAPAATEALAKVDTWSSGSAPSLKGSEQDYVIEVLSSGAGPSSGAGRSWLGNSSQEDSGSYYVADQLSSSELGWSGERLPF</sequence>
<reference evidence="2 3" key="1">
    <citation type="submission" date="2020-07" db="EMBL/GenBank/DDBJ databases">
        <authorList>
            <person name="Feng X."/>
        </authorList>
    </citation>
    <scope>NUCLEOTIDE SEQUENCE [LARGE SCALE GENOMIC DNA]</scope>
    <source>
        <strain evidence="2 3">JCM14086</strain>
    </source>
</reference>
<dbReference type="RefSeq" id="WP_185694754.1">
    <property type="nucleotide sequence ID" value="NZ_JACHVA010000139.1"/>
</dbReference>
<keyword evidence="3" id="KW-1185">Reference proteome</keyword>